<accession>A0A6A3WJ59</accession>
<reference evidence="2 3" key="1">
    <citation type="submission" date="2018-08" db="EMBL/GenBank/DDBJ databases">
        <title>Genomic investigation of the strawberry pathogen Phytophthora fragariae indicates pathogenicity is determined by transcriptional variation in three key races.</title>
        <authorList>
            <person name="Adams T.M."/>
            <person name="Armitage A.D."/>
            <person name="Sobczyk M.K."/>
            <person name="Bates H.J."/>
            <person name="Dunwell J.M."/>
            <person name="Nellist C.F."/>
            <person name="Harrison R.J."/>
        </authorList>
    </citation>
    <scope>NUCLEOTIDE SEQUENCE [LARGE SCALE GENOMIC DNA]</scope>
    <source>
        <strain evidence="2 3">BC-1</strain>
    </source>
</reference>
<gene>
    <name evidence="2" type="ORF">PF002_g25963</name>
</gene>
<dbReference type="Proteomes" id="UP000440367">
    <property type="component" value="Unassembled WGS sequence"/>
</dbReference>
<organism evidence="2 3">
    <name type="scientific">Phytophthora fragariae</name>
    <dbReference type="NCBI Taxonomy" id="53985"/>
    <lineage>
        <taxon>Eukaryota</taxon>
        <taxon>Sar</taxon>
        <taxon>Stramenopiles</taxon>
        <taxon>Oomycota</taxon>
        <taxon>Peronosporomycetes</taxon>
        <taxon>Peronosporales</taxon>
        <taxon>Peronosporaceae</taxon>
        <taxon>Phytophthora</taxon>
    </lineage>
</organism>
<protein>
    <submittedName>
        <fullName evidence="2">Uncharacterized protein</fullName>
    </submittedName>
</protein>
<proteinExistence type="predicted"/>
<name>A0A6A3WJ59_9STRA</name>
<feature type="region of interest" description="Disordered" evidence="1">
    <location>
        <begin position="69"/>
        <end position="97"/>
    </location>
</feature>
<dbReference type="EMBL" id="QXGD01002630">
    <property type="protein sequence ID" value="KAE9186145.1"/>
    <property type="molecule type" value="Genomic_DNA"/>
</dbReference>
<dbReference type="AlphaFoldDB" id="A0A6A3WJ59"/>
<evidence type="ECO:0000256" key="1">
    <source>
        <dbReference type="SAM" id="MobiDB-lite"/>
    </source>
</evidence>
<evidence type="ECO:0000313" key="2">
    <source>
        <dbReference type="EMBL" id="KAE9186145.1"/>
    </source>
</evidence>
<comment type="caution">
    <text evidence="2">The sequence shown here is derived from an EMBL/GenBank/DDBJ whole genome shotgun (WGS) entry which is preliminary data.</text>
</comment>
<feature type="compositionally biased region" description="Basic and acidic residues" evidence="1">
    <location>
        <begin position="82"/>
        <end position="95"/>
    </location>
</feature>
<sequence>MKVHNITFVQLQRQLSPENVIPDVRDYPQYPTCSPHGGFSASPGVERNGIVDCDGWGVRNQSGVRKRILNSRLESSSASPRLRSERQHSAVRGEADAANLTERRKAIRLSSRSVTRRVRRGHAKEVFVLLLN</sequence>
<evidence type="ECO:0000313" key="3">
    <source>
        <dbReference type="Proteomes" id="UP000440367"/>
    </source>
</evidence>